<evidence type="ECO:0000313" key="1">
    <source>
        <dbReference type="EMBL" id="GFY04568.1"/>
    </source>
</evidence>
<dbReference type="EMBL" id="BMAU01021244">
    <property type="protein sequence ID" value="GFY04568.1"/>
    <property type="molecule type" value="Genomic_DNA"/>
</dbReference>
<keyword evidence="2" id="KW-1185">Reference proteome</keyword>
<dbReference type="Proteomes" id="UP000887159">
    <property type="component" value="Unassembled WGS sequence"/>
</dbReference>
<organism evidence="1 2">
    <name type="scientific">Trichonephila clavipes</name>
    <name type="common">Golden silk orbweaver</name>
    <name type="synonym">Nephila clavipes</name>
    <dbReference type="NCBI Taxonomy" id="2585209"/>
    <lineage>
        <taxon>Eukaryota</taxon>
        <taxon>Metazoa</taxon>
        <taxon>Ecdysozoa</taxon>
        <taxon>Arthropoda</taxon>
        <taxon>Chelicerata</taxon>
        <taxon>Arachnida</taxon>
        <taxon>Araneae</taxon>
        <taxon>Araneomorphae</taxon>
        <taxon>Entelegynae</taxon>
        <taxon>Araneoidea</taxon>
        <taxon>Nephilidae</taxon>
        <taxon>Trichonephila</taxon>
    </lineage>
</organism>
<evidence type="ECO:0000313" key="2">
    <source>
        <dbReference type="Proteomes" id="UP000887159"/>
    </source>
</evidence>
<proteinExistence type="predicted"/>
<gene>
    <name evidence="1" type="ORF">TNCV_4416531</name>
</gene>
<sequence length="96" mass="10177">MASFNTAAKYIVFDQSVIDADGSPTPPKHVAALALWPRSQTRGQRCSVAGLNPYASEDPLCKGADAHQICHGSKLSHWGDVIVQIESISSSAVLVT</sequence>
<name>A0A8X6VE52_TRICX</name>
<dbReference type="AlphaFoldDB" id="A0A8X6VE52"/>
<comment type="caution">
    <text evidence="1">The sequence shown here is derived from an EMBL/GenBank/DDBJ whole genome shotgun (WGS) entry which is preliminary data.</text>
</comment>
<accession>A0A8X6VE52</accession>
<reference evidence="1" key="1">
    <citation type="submission" date="2020-08" db="EMBL/GenBank/DDBJ databases">
        <title>Multicomponent nature underlies the extraordinary mechanical properties of spider dragline silk.</title>
        <authorList>
            <person name="Kono N."/>
            <person name="Nakamura H."/>
            <person name="Mori M."/>
            <person name="Yoshida Y."/>
            <person name="Ohtoshi R."/>
            <person name="Malay A.D."/>
            <person name="Moran D.A.P."/>
            <person name="Tomita M."/>
            <person name="Numata K."/>
            <person name="Arakawa K."/>
        </authorList>
    </citation>
    <scope>NUCLEOTIDE SEQUENCE</scope>
</reference>
<protein>
    <submittedName>
        <fullName evidence="1">Uncharacterized protein</fullName>
    </submittedName>
</protein>